<protein>
    <submittedName>
        <fullName evidence="2">Uncharacterized protein</fullName>
    </submittedName>
</protein>
<accession>A0A8S9QTC3</accession>
<proteinExistence type="predicted"/>
<feature type="compositionally biased region" description="Basic and acidic residues" evidence="1">
    <location>
        <begin position="82"/>
        <end position="113"/>
    </location>
</feature>
<organism evidence="2 3">
    <name type="scientific">Brassica cretica</name>
    <name type="common">Mustard</name>
    <dbReference type="NCBI Taxonomy" id="69181"/>
    <lineage>
        <taxon>Eukaryota</taxon>
        <taxon>Viridiplantae</taxon>
        <taxon>Streptophyta</taxon>
        <taxon>Embryophyta</taxon>
        <taxon>Tracheophyta</taxon>
        <taxon>Spermatophyta</taxon>
        <taxon>Magnoliopsida</taxon>
        <taxon>eudicotyledons</taxon>
        <taxon>Gunneridae</taxon>
        <taxon>Pentapetalae</taxon>
        <taxon>rosids</taxon>
        <taxon>malvids</taxon>
        <taxon>Brassicales</taxon>
        <taxon>Brassicaceae</taxon>
        <taxon>Brassiceae</taxon>
        <taxon>Brassica</taxon>
    </lineage>
</organism>
<name>A0A8S9QTC3_BRACR</name>
<dbReference type="AlphaFoldDB" id="A0A8S9QTC3"/>
<comment type="caution">
    <text evidence="2">The sequence shown here is derived from an EMBL/GenBank/DDBJ whole genome shotgun (WGS) entry which is preliminary data.</text>
</comment>
<dbReference type="Proteomes" id="UP000712600">
    <property type="component" value="Unassembled WGS sequence"/>
</dbReference>
<dbReference type="EMBL" id="QGKX02000996">
    <property type="protein sequence ID" value="KAF3553599.1"/>
    <property type="molecule type" value="Genomic_DNA"/>
</dbReference>
<gene>
    <name evidence="2" type="ORF">F2Q69_00010655</name>
</gene>
<evidence type="ECO:0000256" key="1">
    <source>
        <dbReference type="SAM" id="MobiDB-lite"/>
    </source>
</evidence>
<reference evidence="2" key="1">
    <citation type="submission" date="2019-12" db="EMBL/GenBank/DDBJ databases">
        <title>Genome sequencing and annotation of Brassica cretica.</title>
        <authorList>
            <person name="Studholme D.J."/>
            <person name="Sarris P."/>
        </authorList>
    </citation>
    <scope>NUCLEOTIDE SEQUENCE</scope>
    <source>
        <strain evidence="2">PFS-109/04</strain>
        <tissue evidence="2">Leaf</tissue>
    </source>
</reference>
<evidence type="ECO:0000313" key="2">
    <source>
        <dbReference type="EMBL" id="KAF3553599.1"/>
    </source>
</evidence>
<feature type="compositionally biased region" description="Basic and acidic residues" evidence="1">
    <location>
        <begin position="140"/>
        <end position="156"/>
    </location>
</feature>
<feature type="region of interest" description="Disordered" evidence="1">
    <location>
        <begin position="132"/>
        <end position="215"/>
    </location>
</feature>
<sequence>MSMADPPDLPPSPMKDGTSLEEAQGSEEVTTKVLEIVTIQTRGEEGDQSLQGLEEKTGNQKTQGENPARLNGSWVGAVQEKTCTREKEDLRKEQEELEEGEVKEVNSKNKEVQNKEGQVLKEIDEVEDIAANKGVTLGTEGEKTPESKSLESKSEWEDVSPGKASRSPNTRKKELEFGQVSILTKSRFSVLTPVDDGELPDHENELGEKEVEEDI</sequence>
<feature type="compositionally biased region" description="Basic and acidic residues" evidence="1">
    <location>
        <begin position="199"/>
        <end position="209"/>
    </location>
</feature>
<evidence type="ECO:0000313" key="3">
    <source>
        <dbReference type="Proteomes" id="UP000712600"/>
    </source>
</evidence>
<feature type="region of interest" description="Disordered" evidence="1">
    <location>
        <begin position="1"/>
        <end position="113"/>
    </location>
</feature>